<proteinExistence type="predicted"/>
<dbReference type="CDD" id="cd14485">
    <property type="entry name" value="mltA_like_LT_A"/>
    <property type="match status" value="1"/>
</dbReference>
<dbReference type="RefSeq" id="WP_406855596.1">
    <property type="nucleotide sequence ID" value="NZ_CP157484.1"/>
</dbReference>
<evidence type="ECO:0000256" key="2">
    <source>
        <dbReference type="ARBA" id="ARBA00012587"/>
    </source>
</evidence>
<dbReference type="Gene3D" id="2.40.240.50">
    <property type="entry name" value="Barwin-like endoglucanases"/>
    <property type="match status" value="1"/>
</dbReference>
<dbReference type="GO" id="GO:0009253">
    <property type="term" value="P:peptidoglycan catabolic process"/>
    <property type="evidence" value="ECO:0007669"/>
    <property type="project" value="TreeGrafter"/>
</dbReference>
<dbReference type="Gene3D" id="2.40.40.10">
    <property type="entry name" value="RlpA-like domain"/>
    <property type="match status" value="1"/>
</dbReference>
<dbReference type="CDD" id="cd14668">
    <property type="entry name" value="mlta_B"/>
    <property type="match status" value="1"/>
</dbReference>
<evidence type="ECO:0000313" key="8">
    <source>
        <dbReference type="EMBL" id="XBO38758.1"/>
    </source>
</evidence>
<dbReference type="PIRSF" id="PIRSF019422">
    <property type="entry name" value="MltA"/>
    <property type="match status" value="1"/>
</dbReference>
<keyword evidence="3" id="KW-0456">Lyase</keyword>
<dbReference type="SMART" id="SM00925">
    <property type="entry name" value="MltA"/>
    <property type="match status" value="1"/>
</dbReference>
<evidence type="ECO:0000256" key="1">
    <source>
        <dbReference type="ARBA" id="ARBA00001420"/>
    </source>
</evidence>
<protein>
    <recommendedName>
        <fullName evidence="2">peptidoglycan lytic exotransglycosylase</fullName>
        <ecNumber evidence="2">4.2.2.n1</ecNumber>
    </recommendedName>
    <alternativeName>
        <fullName evidence="5">Murein hydrolase A</fullName>
    </alternativeName>
</protein>
<dbReference type="Pfam" id="PF03562">
    <property type="entry name" value="MltA"/>
    <property type="match status" value="1"/>
</dbReference>
<evidence type="ECO:0000256" key="6">
    <source>
        <dbReference type="SAM" id="SignalP"/>
    </source>
</evidence>
<keyword evidence="6" id="KW-0732">Signal</keyword>
<sequence>MTRWRPLRAIVALGGCAWAMAPALALDAPAPLASAETAPMSSLSPQSREGPGGSTLRPVDFGALAGWARDDHAAAFATFLRTCRALTGATPALRPGLAPAPALLDACEAALAIRDVGPEQARLFFETRFQPLEIAPREGQGFLTGYYEPEVEGSLTPGPDFPTPVLGRPDDLVTIPSGVDRGGLDPALAAARRTPSGLEPYADRAAIQDGALAGRGLELLYLRDDVELFLAQVQGSARVRLPDGSVLRMVYAGRNGHPYASIGRIIVSEGRMTLEEMSLERLKAWLRQNPAEARRIMRMNRSYIFFAIGQGMDPAAGPIGAASVPLTPGRSIAVDRGLWSYGLPFWIDADLTSATGSAWSRLMIAQDTGSAILGPARADIFFGSGAEAGTKAGLVRHPGRFVVLEPRS</sequence>
<accession>A0AAU7JEF3</accession>
<comment type="catalytic activity">
    <reaction evidence="1">
        <text>Exolytic cleavage of the (1-&gt;4)-beta-glycosidic linkage between N-acetylmuramic acid (MurNAc) and N-acetylglucosamine (GlcNAc) residues in peptidoglycan, from either the reducing or the non-reducing ends of the peptidoglycan chains, with concomitant formation of a 1,6-anhydrobond in the MurNAc residue.</text>
        <dbReference type="EC" id="4.2.2.n1"/>
    </reaction>
</comment>
<dbReference type="InterPro" id="IPR036908">
    <property type="entry name" value="RlpA-like_sf"/>
</dbReference>
<evidence type="ECO:0000259" key="7">
    <source>
        <dbReference type="SMART" id="SM00925"/>
    </source>
</evidence>
<evidence type="ECO:0000256" key="3">
    <source>
        <dbReference type="ARBA" id="ARBA00023239"/>
    </source>
</evidence>
<dbReference type="GO" id="GO:0008933">
    <property type="term" value="F:peptidoglycan lytic transglycosylase activity"/>
    <property type="evidence" value="ECO:0007669"/>
    <property type="project" value="TreeGrafter"/>
</dbReference>
<feature type="domain" description="Lytic transglycosylase MltA" evidence="7">
    <location>
        <begin position="150"/>
        <end position="307"/>
    </location>
</feature>
<dbReference type="GO" id="GO:0071555">
    <property type="term" value="P:cell wall organization"/>
    <property type="evidence" value="ECO:0007669"/>
    <property type="project" value="UniProtKB-KW"/>
</dbReference>
<feature type="signal peptide" evidence="6">
    <location>
        <begin position="1"/>
        <end position="25"/>
    </location>
</feature>
<dbReference type="GO" id="GO:0004553">
    <property type="term" value="F:hydrolase activity, hydrolyzing O-glycosyl compounds"/>
    <property type="evidence" value="ECO:0007669"/>
    <property type="project" value="InterPro"/>
</dbReference>
<dbReference type="PANTHER" id="PTHR30124">
    <property type="entry name" value="MEMBRANE-BOUND LYTIC MUREIN TRANSGLYCOSYLASE A"/>
    <property type="match status" value="1"/>
</dbReference>
<feature type="chain" id="PRO_5044008887" description="peptidoglycan lytic exotransglycosylase" evidence="6">
    <location>
        <begin position="26"/>
        <end position="408"/>
    </location>
</feature>
<dbReference type="InterPro" id="IPR026044">
    <property type="entry name" value="MltA"/>
</dbReference>
<evidence type="ECO:0000256" key="5">
    <source>
        <dbReference type="ARBA" id="ARBA00030918"/>
    </source>
</evidence>
<gene>
    <name evidence="8" type="ORF">ABEG18_24195</name>
</gene>
<dbReference type="AlphaFoldDB" id="A0AAU7JEF3"/>
<dbReference type="InterPro" id="IPR010611">
    <property type="entry name" value="3D_dom"/>
</dbReference>
<keyword evidence="4" id="KW-0961">Cell wall biogenesis/degradation</keyword>
<dbReference type="PANTHER" id="PTHR30124:SF0">
    <property type="entry name" value="MEMBRANE-BOUND LYTIC MUREIN TRANSGLYCOSYLASE A"/>
    <property type="match status" value="1"/>
</dbReference>
<dbReference type="InterPro" id="IPR005300">
    <property type="entry name" value="MltA_B"/>
</dbReference>
<dbReference type="EMBL" id="CP157484">
    <property type="protein sequence ID" value="XBO38758.1"/>
    <property type="molecule type" value="Genomic_DNA"/>
</dbReference>
<dbReference type="GO" id="GO:0019867">
    <property type="term" value="C:outer membrane"/>
    <property type="evidence" value="ECO:0007669"/>
    <property type="project" value="InterPro"/>
</dbReference>
<reference evidence="8" key="1">
    <citation type="submission" date="2024-05" db="EMBL/GenBank/DDBJ databases">
        <authorList>
            <person name="Kim S."/>
            <person name="Heo J."/>
            <person name="Choi H."/>
            <person name="Choi Y."/>
            <person name="Kwon S.-W."/>
            <person name="Kim Y."/>
        </authorList>
    </citation>
    <scope>NUCLEOTIDE SEQUENCE</scope>
    <source>
        <strain evidence="8">KACC 23698</strain>
    </source>
</reference>
<name>A0AAU7JEF3_9HYPH</name>
<dbReference type="EC" id="4.2.2.n1" evidence="2"/>
<evidence type="ECO:0000256" key="4">
    <source>
        <dbReference type="ARBA" id="ARBA00023316"/>
    </source>
</evidence>
<dbReference type="SUPFAM" id="SSF50685">
    <property type="entry name" value="Barwin-like endoglucanases"/>
    <property type="match status" value="1"/>
</dbReference>
<dbReference type="GO" id="GO:0009254">
    <property type="term" value="P:peptidoglycan turnover"/>
    <property type="evidence" value="ECO:0007669"/>
    <property type="project" value="InterPro"/>
</dbReference>
<organism evidence="8">
    <name type="scientific">Alsobacter sp. KACC 23698</name>
    <dbReference type="NCBI Taxonomy" id="3149229"/>
    <lineage>
        <taxon>Bacteria</taxon>
        <taxon>Pseudomonadati</taxon>
        <taxon>Pseudomonadota</taxon>
        <taxon>Alphaproteobacteria</taxon>
        <taxon>Hyphomicrobiales</taxon>
        <taxon>Alsobacteraceae</taxon>
        <taxon>Alsobacter</taxon>
    </lineage>
</organism>
<dbReference type="Pfam" id="PF06725">
    <property type="entry name" value="3D"/>
    <property type="match status" value="1"/>
</dbReference>